<feature type="non-terminal residue" evidence="2">
    <location>
        <position position="406"/>
    </location>
</feature>
<proteinExistence type="predicted"/>
<feature type="region of interest" description="Disordered" evidence="1">
    <location>
        <begin position="82"/>
        <end position="120"/>
    </location>
</feature>
<organism evidence="2">
    <name type="scientific">Bactrocera latifrons</name>
    <name type="common">Malaysian fruit fly</name>
    <name type="synonym">Chaetodacus latifrons</name>
    <dbReference type="NCBI Taxonomy" id="174628"/>
    <lineage>
        <taxon>Eukaryota</taxon>
        <taxon>Metazoa</taxon>
        <taxon>Ecdysozoa</taxon>
        <taxon>Arthropoda</taxon>
        <taxon>Hexapoda</taxon>
        <taxon>Insecta</taxon>
        <taxon>Pterygota</taxon>
        <taxon>Neoptera</taxon>
        <taxon>Endopterygota</taxon>
        <taxon>Diptera</taxon>
        <taxon>Brachycera</taxon>
        <taxon>Muscomorpha</taxon>
        <taxon>Tephritoidea</taxon>
        <taxon>Tephritidae</taxon>
        <taxon>Bactrocera</taxon>
        <taxon>Bactrocera</taxon>
    </lineage>
</organism>
<accession>A0A0K8V9S4</accession>
<evidence type="ECO:0000313" key="2">
    <source>
        <dbReference type="EMBL" id="JAI35636.1"/>
    </source>
</evidence>
<sequence length="406" mass="43073">MSTTIQASSNMDLHTSTQPENNSNSNNNTSNNNANTRCNTINVIQVGGGSGSIVANGICACDVSQQACPILITSTEQQLQDEQLDQQQQHEQEKQSQQEQQQQQQTFQLQDIPATDSGRASVNEFDTTTTALEDTLPATVLELTTTNEAENVSNVASFKEGVEAVPATIVTVEADHVPSAREQYVATDFYASSGSQTKWYLRPTEICGDTVSCSVAPPCVAVNNVVIISTSGGTDVKPFASHSSTGSGIVKCTMDDEGSPRAKNPIALPTVNDAKSSYAPNLTHQMRAVSSPSLTDALQEELNYASVGPTAAPAVFNTHTQASGASGDSTPTMVTAATNNQSNSNNTSNNNNNGARPLGSLPSSQSVGVLQKFKRTLTNFNKPAQQQQQQQQQQQLSQHITSSNST</sequence>
<reference evidence="2" key="1">
    <citation type="submission" date="2015-06" db="EMBL/GenBank/DDBJ databases">
        <authorList>
            <person name="Hoefler B.C."/>
            <person name="Straight P.D."/>
        </authorList>
    </citation>
    <scope>NUCLEOTIDE SEQUENCE</scope>
</reference>
<dbReference type="EMBL" id="GDHF01016678">
    <property type="protein sequence ID" value="JAI35636.1"/>
    <property type="molecule type" value="Transcribed_RNA"/>
</dbReference>
<feature type="compositionally biased region" description="Low complexity" evidence="1">
    <location>
        <begin position="385"/>
        <end position="395"/>
    </location>
</feature>
<feature type="region of interest" description="Disordered" evidence="1">
    <location>
        <begin position="1"/>
        <end position="33"/>
    </location>
</feature>
<dbReference type="OrthoDB" id="660555at2759"/>
<dbReference type="AlphaFoldDB" id="A0A0K8V9S4"/>
<feature type="compositionally biased region" description="Low complexity" evidence="1">
    <location>
        <begin position="335"/>
        <end position="355"/>
    </location>
</feature>
<feature type="compositionally biased region" description="Polar residues" evidence="1">
    <location>
        <begin position="320"/>
        <end position="333"/>
    </location>
</feature>
<feature type="compositionally biased region" description="Polar residues" evidence="1">
    <location>
        <begin position="1"/>
        <end position="14"/>
    </location>
</feature>
<name>A0A0K8V9S4_BACLA</name>
<feature type="region of interest" description="Disordered" evidence="1">
    <location>
        <begin position="320"/>
        <end position="406"/>
    </location>
</feature>
<feature type="compositionally biased region" description="Low complexity" evidence="1">
    <location>
        <begin position="97"/>
        <end position="111"/>
    </location>
</feature>
<feature type="compositionally biased region" description="Low complexity" evidence="1">
    <location>
        <begin position="15"/>
        <end position="33"/>
    </location>
</feature>
<gene>
    <name evidence="2" type="ORF">c0_g2_i1</name>
</gene>
<evidence type="ECO:0000256" key="1">
    <source>
        <dbReference type="SAM" id="MobiDB-lite"/>
    </source>
</evidence>
<feature type="compositionally biased region" description="Polar residues" evidence="1">
    <location>
        <begin position="396"/>
        <end position="406"/>
    </location>
</feature>
<protein>
    <submittedName>
        <fullName evidence="2">Uncharacterized protein</fullName>
    </submittedName>
</protein>